<accession>A0A3S9MY13</accession>
<gene>
    <name evidence="2" type="ORF">EJ995_07840</name>
</gene>
<dbReference type="KEGG" id="noj:EJ995_07840"/>
<sequence length="71" mass="7921">MQQEVKLISGSSTTINRIAQLLNEKNIATLIKDHTESARLAGFGAPPNDIELFVAQKDLPQAQKVIEEYRQ</sequence>
<dbReference type="Pfam" id="PF09413">
    <property type="entry name" value="DUF2007"/>
    <property type="match status" value="1"/>
</dbReference>
<protein>
    <submittedName>
        <fullName evidence="2">DUF2007 domain-containing protein</fullName>
    </submittedName>
</protein>
<proteinExistence type="predicted"/>
<dbReference type="RefSeq" id="WP_126447293.1">
    <property type="nucleotide sequence ID" value="NZ_CP034549.1"/>
</dbReference>
<organism evidence="2 3">
    <name type="scientific">Nonlabens ponticola</name>
    <dbReference type="NCBI Taxonomy" id="2496866"/>
    <lineage>
        <taxon>Bacteria</taxon>
        <taxon>Pseudomonadati</taxon>
        <taxon>Bacteroidota</taxon>
        <taxon>Flavobacteriia</taxon>
        <taxon>Flavobacteriales</taxon>
        <taxon>Flavobacteriaceae</taxon>
        <taxon>Nonlabens</taxon>
    </lineage>
</organism>
<evidence type="ECO:0000259" key="1">
    <source>
        <dbReference type="Pfam" id="PF09413"/>
    </source>
</evidence>
<evidence type="ECO:0000313" key="3">
    <source>
        <dbReference type="Proteomes" id="UP000279600"/>
    </source>
</evidence>
<dbReference type="OrthoDB" id="1149279at2"/>
<dbReference type="SUPFAM" id="SSF54913">
    <property type="entry name" value="GlnB-like"/>
    <property type="match status" value="1"/>
</dbReference>
<keyword evidence="3" id="KW-1185">Reference proteome</keyword>
<dbReference type="InterPro" id="IPR018551">
    <property type="entry name" value="DUF2007"/>
</dbReference>
<reference evidence="2 3" key="1">
    <citation type="submission" date="2018-12" db="EMBL/GenBank/DDBJ databases">
        <title>Complete genome of Nonlabens sp. MJ115.</title>
        <authorList>
            <person name="Choi H.S."/>
            <person name="Jung J."/>
        </authorList>
    </citation>
    <scope>NUCLEOTIDE SEQUENCE [LARGE SCALE GENOMIC DNA]</scope>
    <source>
        <strain evidence="2 3">MJ115</strain>
    </source>
</reference>
<dbReference type="Proteomes" id="UP000279600">
    <property type="component" value="Chromosome"/>
</dbReference>
<dbReference type="InterPro" id="IPR011322">
    <property type="entry name" value="N-reg_PII-like_a/b"/>
</dbReference>
<feature type="domain" description="DUF2007" evidence="1">
    <location>
        <begin position="10"/>
        <end position="69"/>
    </location>
</feature>
<evidence type="ECO:0000313" key="2">
    <source>
        <dbReference type="EMBL" id="AZQ44145.1"/>
    </source>
</evidence>
<name>A0A3S9MY13_9FLAO</name>
<dbReference type="AlphaFoldDB" id="A0A3S9MY13"/>
<dbReference type="EMBL" id="CP034549">
    <property type="protein sequence ID" value="AZQ44145.1"/>
    <property type="molecule type" value="Genomic_DNA"/>
</dbReference>